<name>A0A8S0SY61_OLEEU</name>
<proteinExistence type="predicted"/>
<dbReference type="OrthoDB" id="925186at2759"/>
<evidence type="ECO:0000256" key="2">
    <source>
        <dbReference type="SAM" id="MobiDB-lite"/>
    </source>
</evidence>
<gene>
    <name evidence="3" type="ORF">OLEA9_A063874</name>
</gene>
<dbReference type="EMBL" id="CACTIH010005584">
    <property type="protein sequence ID" value="CAA2998198.1"/>
    <property type="molecule type" value="Genomic_DNA"/>
</dbReference>
<keyword evidence="1" id="KW-0175">Coiled coil</keyword>
<dbReference type="Proteomes" id="UP000594638">
    <property type="component" value="Unassembled WGS sequence"/>
</dbReference>
<feature type="coiled-coil region" evidence="1">
    <location>
        <begin position="112"/>
        <end position="139"/>
    </location>
</feature>
<comment type="caution">
    <text evidence="3">The sequence shown here is derived from an EMBL/GenBank/DDBJ whole genome shotgun (WGS) entry which is preliminary data.</text>
</comment>
<evidence type="ECO:0000313" key="4">
    <source>
        <dbReference type="Proteomes" id="UP000594638"/>
    </source>
</evidence>
<keyword evidence="4" id="KW-1185">Reference proteome</keyword>
<feature type="region of interest" description="Disordered" evidence="2">
    <location>
        <begin position="335"/>
        <end position="354"/>
    </location>
</feature>
<protein>
    <recommendedName>
        <fullName evidence="5">DUF4283 domain-containing protein</fullName>
    </recommendedName>
</protein>
<dbReference type="PANTHER" id="PTHR36386">
    <property type="entry name" value="OS06G0683900 PROTEIN"/>
    <property type="match status" value="1"/>
</dbReference>
<reference evidence="3 4" key="1">
    <citation type="submission" date="2019-12" db="EMBL/GenBank/DDBJ databases">
        <authorList>
            <person name="Alioto T."/>
            <person name="Alioto T."/>
            <person name="Gomez Garrido J."/>
        </authorList>
    </citation>
    <scope>NUCLEOTIDE SEQUENCE [LARGE SCALE GENOMIC DNA]</scope>
</reference>
<sequence length="354" mass="38956">MSVLQYKEGVSSNDLQIWNNAAFDNGDLKEISGNKPSWSPIKPMLLNSIESIISDSSSKENEGPLFENPISSVSSSLRSVVTPFKPVNVNGASENLKTRGISKQAFEEKVNLKSFDEEIEEIEMEIKRLTSRLEALKLKKANSMHHIGKKSNSHNGGKLPKIALGRLPNSKFGKEPNQDGKLPNTILGKEPNRGLDVLIPNEFPALGKKLGDLTIVVGSISKEFPAQGKDDDKRSTTIHQVLFKLKTCENLSDILFFKDDLDDDQTTRICYLVGGDLVRLVKMALPSGKVRDQLVYYEHEPKFCSTCKIFGHKTDACQGKTVPANHERAILPKNVAGKTGTQGSEHDQNIAGSS</sequence>
<evidence type="ECO:0008006" key="5">
    <source>
        <dbReference type="Google" id="ProtNLM"/>
    </source>
</evidence>
<dbReference type="AlphaFoldDB" id="A0A8S0SY61"/>
<dbReference type="PANTHER" id="PTHR36386:SF1">
    <property type="entry name" value="OS06G0683900 PROTEIN"/>
    <property type="match status" value="1"/>
</dbReference>
<evidence type="ECO:0000313" key="3">
    <source>
        <dbReference type="EMBL" id="CAA2998198.1"/>
    </source>
</evidence>
<organism evidence="3 4">
    <name type="scientific">Olea europaea subsp. europaea</name>
    <dbReference type="NCBI Taxonomy" id="158383"/>
    <lineage>
        <taxon>Eukaryota</taxon>
        <taxon>Viridiplantae</taxon>
        <taxon>Streptophyta</taxon>
        <taxon>Embryophyta</taxon>
        <taxon>Tracheophyta</taxon>
        <taxon>Spermatophyta</taxon>
        <taxon>Magnoliopsida</taxon>
        <taxon>eudicotyledons</taxon>
        <taxon>Gunneridae</taxon>
        <taxon>Pentapetalae</taxon>
        <taxon>asterids</taxon>
        <taxon>lamiids</taxon>
        <taxon>Lamiales</taxon>
        <taxon>Oleaceae</taxon>
        <taxon>Oleeae</taxon>
        <taxon>Olea</taxon>
    </lineage>
</organism>
<feature type="non-terminal residue" evidence="3">
    <location>
        <position position="1"/>
    </location>
</feature>
<accession>A0A8S0SY61</accession>
<evidence type="ECO:0000256" key="1">
    <source>
        <dbReference type="SAM" id="Coils"/>
    </source>
</evidence>
<dbReference type="Gramene" id="OE9A063874T1">
    <property type="protein sequence ID" value="OE9A063874C1"/>
    <property type="gene ID" value="OE9A063874"/>
</dbReference>